<dbReference type="Pfam" id="PF00583">
    <property type="entry name" value="Acetyltransf_1"/>
    <property type="match status" value="1"/>
</dbReference>
<evidence type="ECO:0000313" key="5">
    <source>
        <dbReference type="Proteomes" id="UP001498398"/>
    </source>
</evidence>
<dbReference type="InterPro" id="IPR016181">
    <property type="entry name" value="Acyl_CoA_acyltransferase"/>
</dbReference>
<accession>A0ABR1JK59</accession>
<dbReference type="PANTHER" id="PTHR13947:SF37">
    <property type="entry name" value="LD18367P"/>
    <property type="match status" value="1"/>
</dbReference>
<keyword evidence="5" id="KW-1185">Reference proteome</keyword>
<dbReference type="PROSITE" id="PS51186">
    <property type="entry name" value="GNAT"/>
    <property type="match status" value="1"/>
</dbReference>
<feature type="transmembrane region" description="Helical" evidence="2">
    <location>
        <begin position="48"/>
        <end position="66"/>
    </location>
</feature>
<dbReference type="InterPro" id="IPR000182">
    <property type="entry name" value="GNAT_dom"/>
</dbReference>
<dbReference type="Gene3D" id="3.40.630.30">
    <property type="match status" value="1"/>
</dbReference>
<keyword evidence="1" id="KW-0808">Transferase</keyword>
<dbReference type="CDD" id="cd04301">
    <property type="entry name" value="NAT_SF"/>
    <property type="match status" value="1"/>
</dbReference>
<feature type="domain" description="N-acetyltransferase" evidence="3">
    <location>
        <begin position="83"/>
        <end position="239"/>
    </location>
</feature>
<evidence type="ECO:0000256" key="2">
    <source>
        <dbReference type="SAM" id="Phobius"/>
    </source>
</evidence>
<name>A0ABR1JK59_9AGAR</name>
<dbReference type="EMBL" id="JBANRG010000010">
    <property type="protein sequence ID" value="KAK7462687.1"/>
    <property type="molecule type" value="Genomic_DNA"/>
</dbReference>
<evidence type="ECO:0000256" key="1">
    <source>
        <dbReference type="ARBA" id="ARBA00022679"/>
    </source>
</evidence>
<evidence type="ECO:0000259" key="3">
    <source>
        <dbReference type="PROSITE" id="PS51186"/>
    </source>
</evidence>
<feature type="transmembrane region" description="Helical" evidence="2">
    <location>
        <begin position="72"/>
        <end position="90"/>
    </location>
</feature>
<keyword evidence="2" id="KW-0472">Membrane</keyword>
<keyword evidence="2" id="KW-0812">Transmembrane</keyword>
<sequence>MGKKLIFTIRPYRPEDEEQVKDLAYRAVVDGSGSPFYFMLRHVFTTSLFYFYYFLFFGGLTAAISFTGIRRILGMTLVLAIGILLFYVYWNVRSAFVDYIETAFRTDMANIMNTYQVGGKGPSCFWVAEIPSTNLWKSSYEIVGCVGLDSSSSTDPKTAELRRLYVSPSHRRRGVATALVSNLATFARERGITALYSETSNLQRAAQFVYAAQGWSVGESKNYPYEAGGLKVQFRKFYKAL</sequence>
<comment type="caution">
    <text evidence="4">The sequence shown here is derived from an EMBL/GenBank/DDBJ whole genome shotgun (WGS) entry which is preliminary data.</text>
</comment>
<gene>
    <name evidence="4" type="ORF">VKT23_007275</name>
</gene>
<protein>
    <recommendedName>
        <fullName evidence="3">N-acetyltransferase domain-containing protein</fullName>
    </recommendedName>
</protein>
<dbReference type="Proteomes" id="UP001498398">
    <property type="component" value="Unassembled WGS sequence"/>
</dbReference>
<dbReference type="InterPro" id="IPR050769">
    <property type="entry name" value="NAT_camello-type"/>
</dbReference>
<keyword evidence="2" id="KW-1133">Transmembrane helix</keyword>
<dbReference type="SUPFAM" id="SSF55729">
    <property type="entry name" value="Acyl-CoA N-acyltransferases (Nat)"/>
    <property type="match status" value="1"/>
</dbReference>
<organism evidence="4 5">
    <name type="scientific">Marasmiellus scandens</name>
    <dbReference type="NCBI Taxonomy" id="2682957"/>
    <lineage>
        <taxon>Eukaryota</taxon>
        <taxon>Fungi</taxon>
        <taxon>Dikarya</taxon>
        <taxon>Basidiomycota</taxon>
        <taxon>Agaricomycotina</taxon>
        <taxon>Agaricomycetes</taxon>
        <taxon>Agaricomycetidae</taxon>
        <taxon>Agaricales</taxon>
        <taxon>Marasmiineae</taxon>
        <taxon>Omphalotaceae</taxon>
        <taxon>Marasmiellus</taxon>
    </lineage>
</organism>
<evidence type="ECO:0000313" key="4">
    <source>
        <dbReference type="EMBL" id="KAK7462687.1"/>
    </source>
</evidence>
<dbReference type="PANTHER" id="PTHR13947">
    <property type="entry name" value="GNAT FAMILY N-ACETYLTRANSFERASE"/>
    <property type="match status" value="1"/>
</dbReference>
<proteinExistence type="predicted"/>
<reference evidence="4 5" key="1">
    <citation type="submission" date="2024-01" db="EMBL/GenBank/DDBJ databases">
        <title>A draft genome for the cacao thread blight pathogen Marasmiellus scandens.</title>
        <authorList>
            <person name="Baruah I.K."/>
            <person name="Leung J."/>
            <person name="Bukari Y."/>
            <person name="Amoako-Attah I."/>
            <person name="Meinhardt L.W."/>
            <person name="Bailey B.A."/>
            <person name="Cohen S.P."/>
        </authorList>
    </citation>
    <scope>NUCLEOTIDE SEQUENCE [LARGE SCALE GENOMIC DNA]</scope>
    <source>
        <strain evidence="4 5">GH-19</strain>
    </source>
</reference>